<feature type="transmembrane region" description="Helical" evidence="6">
    <location>
        <begin position="298"/>
        <end position="317"/>
    </location>
</feature>
<reference evidence="7 8" key="1">
    <citation type="submission" date="2016-10" db="EMBL/GenBank/DDBJ databases">
        <authorList>
            <person name="de Groot N.N."/>
        </authorList>
    </citation>
    <scope>NUCLEOTIDE SEQUENCE [LARGE SCALE GENOMIC DNA]</scope>
    <source>
        <strain evidence="7 8">CGMCC 1.3442</strain>
    </source>
</reference>
<keyword evidence="4 6" id="KW-1133">Transmembrane helix</keyword>
<evidence type="ECO:0000256" key="4">
    <source>
        <dbReference type="ARBA" id="ARBA00022989"/>
    </source>
</evidence>
<keyword evidence="3 6" id="KW-0812">Transmembrane</keyword>
<feature type="transmembrane region" description="Helical" evidence="6">
    <location>
        <begin position="246"/>
        <end position="266"/>
    </location>
</feature>
<dbReference type="PANTHER" id="PTHR30250:SF21">
    <property type="entry name" value="LIPID II FLIPPASE MURJ"/>
    <property type="match status" value="1"/>
</dbReference>
<feature type="transmembrane region" description="Helical" evidence="6">
    <location>
        <begin position="433"/>
        <end position="455"/>
    </location>
</feature>
<organism evidence="7 8">
    <name type="scientific">Tenuibacillus multivorans</name>
    <dbReference type="NCBI Taxonomy" id="237069"/>
    <lineage>
        <taxon>Bacteria</taxon>
        <taxon>Bacillati</taxon>
        <taxon>Bacillota</taxon>
        <taxon>Bacilli</taxon>
        <taxon>Bacillales</taxon>
        <taxon>Bacillaceae</taxon>
        <taxon>Tenuibacillus</taxon>
    </lineage>
</organism>
<dbReference type="STRING" id="237069.SAMN05216498_3098"/>
<dbReference type="InterPro" id="IPR050833">
    <property type="entry name" value="Poly_Biosynth_Transport"/>
</dbReference>
<dbReference type="EMBL" id="FNIG01000009">
    <property type="protein sequence ID" value="SDN80072.1"/>
    <property type="molecule type" value="Genomic_DNA"/>
</dbReference>
<dbReference type="InterPro" id="IPR024923">
    <property type="entry name" value="PG_synth_SpoVB"/>
</dbReference>
<feature type="transmembrane region" description="Helical" evidence="6">
    <location>
        <begin position="129"/>
        <end position="147"/>
    </location>
</feature>
<evidence type="ECO:0000256" key="3">
    <source>
        <dbReference type="ARBA" id="ARBA00022692"/>
    </source>
</evidence>
<dbReference type="Proteomes" id="UP000199334">
    <property type="component" value="Unassembled WGS sequence"/>
</dbReference>
<dbReference type="OrthoDB" id="9775950at2"/>
<feature type="transmembrane region" description="Helical" evidence="6">
    <location>
        <begin position="50"/>
        <end position="69"/>
    </location>
</feature>
<accession>A0A1H0ECH7</accession>
<dbReference type="AlphaFoldDB" id="A0A1H0ECH7"/>
<evidence type="ECO:0000256" key="1">
    <source>
        <dbReference type="ARBA" id="ARBA00004651"/>
    </source>
</evidence>
<protein>
    <submittedName>
        <fullName evidence="7">Membrane protein involved in the export of O-antigen and teichoic acid</fullName>
    </submittedName>
</protein>
<dbReference type="Pfam" id="PF01943">
    <property type="entry name" value="Polysacc_synt"/>
    <property type="match status" value="1"/>
</dbReference>
<dbReference type="PIRSF" id="PIRSF038958">
    <property type="entry name" value="PG_synth_SpoVB"/>
    <property type="match status" value="1"/>
</dbReference>
<feature type="transmembrane region" description="Helical" evidence="6">
    <location>
        <begin position="192"/>
        <end position="216"/>
    </location>
</feature>
<feature type="transmembrane region" description="Helical" evidence="6">
    <location>
        <begin position="337"/>
        <end position="355"/>
    </location>
</feature>
<feature type="transmembrane region" description="Helical" evidence="6">
    <location>
        <begin position="168"/>
        <end position="186"/>
    </location>
</feature>
<evidence type="ECO:0000256" key="5">
    <source>
        <dbReference type="ARBA" id="ARBA00023136"/>
    </source>
</evidence>
<sequence length="541" mass="59509">MSNSNVLRGTMMLTGANFLSKFLGIIYVIPFYLLVGDAGGALYTYAYNPYQIFLSVATLGIPLAMSKFIAKYNALEEYATKDAMLKTGLVLMLSMGTLAFLILFVSAQWLAQLIIPSNDLANSVEDVTFVIRMVSFALIILPAMSLFRGYFQGHESMGPTAVSIVVEQIIRIVFVLASAYLVIHVFKGTVTLAVGLATFAALIGAIASSAVLLTYFKKRKPMIDREAHLKGYGTVTRTKKDMMSELFTYAGPFVLVGIATPMYQMIDQFTFNRAMANIGLADISEKLLSVILLYGHKLVIIPVTIAIGLAMAVMPAITRSFTENNQAQYTSYIHQAFLIVMLLVLPASVGLAILSDQAYGSLYNVEEAISYAGPLLAYYAPVALFFALFTVSASMLQGINHQNYAVISLGVGLAVKLILNIPFIQMFEAKGAVFATGLAVLTAAALNILKIYRVTRFNVRPLYRKSLLIAILTAVMAVVVLLVKWFVGLPFGEEATKWKMITQLIFSVLIGAYAYLWMAYKTTLLERLLGDRVKRFSKWFI</sequence>
<dbReference type="RefSeq" id="WP_093857487.1">
    <property type="nucleotide sequence ID" value="NZ_BJVZ01000009.1"/>
</dbReference>
<evidence type="ECO:0000256" key="6">
    <source>
        <dbReference type="SAM" id="Phobius"/>
    </source>
</evidence>
<keyword evidence="2" id="KW-1003">Cell membrane</keyword>
<dbReference type="CDD" id="cd13124">
    <property type="entry name" value="MATE_SpoVB_like"/>
    <property type="match status" value="1"/>
</dbReference>
<evidence type="ECO:0000256" key="2">
    <source>
        <dbReference type="ARBA" id="ARBA00022475"/>
    </source>
</evidence>
<feature type="transmembrane region" description="Helical" evidence="6">
    <location>
        <begin position="403"/>
        <end position="427"/>
    </location>
</feature>
<comment type="subcellular location">
    <subcellularLocation>
        <location evidence="1">Cell membrane</location>
        <topology evidence="1">Multi-pass membrane protein</topology>
    </subcellularLocation>
</comment>
<feature type="transmembrane region" description="Helical" evidence="6">
    <location>
        <begin position="12"/>
        <end position="35"/>
    </location>
</feature>
<name>A0A1H0ECH7_9BACI</name>
<keyword evidence="5 6" id="KW-0472">Membrane</keyword>
<proteinExistence type="predicted"/>
<feature type="transmembrane region" description="Helical" evidence="6">
    <location>
        <begin position="375"/>
        <end position="396"/>
    </location>
</feature>
<feature type="transmembrane region" description="Helical" evidence="6">
    <location>
        <begin position="89"/>
        <end position="109"/>
    </location>
</feature>
<dbReference type="PANTHER" id="PTHR30250">
    <property type="entry name" value="PST FAMILY PREDICTED COLANIC ACID TRANSPORTER"/>
    <property type="match status" value="1"/>
</dbReference>
<evidence type="ECO:0000313" key="7">
    <source>
        <dbReference type="EMBL" id="SDN80072.1"/>
    </source>
</evidence>
<feature type="transmembrane region" description="Helical" evidence="6">
    <location>
        <begin position="467"/>
        <end position="488"/>
    </location>
</feature>
<gene>
    <name evidence="7" type="ORF">SAMN05216498_3098</name>
</gene>
<feature type="transmembrane region" description="Helical" evidence="6">
    <location>
        <begin position="500"/>
        <end position="520"/>
    </location>
</feature>
<keyword evidence="8" id="KW-1185">Reference proteome</keyword>
<dbReference type="InterPro" id="IPR002797">
    <property type="entry name" value="Polysacc_synth"/>
</dbReference>
<dbReference type="GO" id="GO:0005886">
    <property type="term" value="C:plasma membrane"/>
    <property type="evidence" value="ECO:0007669"/>
    <property type="project" value="UniProtKB-SubCell"/>
</dbReference>
<evidence type="ECO:0000313" key="8">
    <source>
        <dbReference type="Proteomes" id="UP000199334"/>
    </source>
</evidence>